<dbReference type="AlphaFoldDB" id="A0A251NX63"/>
<proteinExistence type="predicted"/>
<gene>
    <name evidence="1" type="ORF">PRUPE_6G288700</name>
</gene>
<organism evidence="1 2">
    <name type="scientific">Prunus persica</name>
    <name type="common">Peach</name>
    <name type="synonym">Amygdalus persica</name>
    <dbReference type="NCBI Taxonomy" id="3760"/>
    <lineage>
        <taxon>Eukaryota</taxon>
        <taxon>Viridiplantae</taxon>
        <taxon>Streptophyta</taxon>
        <taxon>Embryophyta</taxon>
        <taxon>Tracheophyta</taxon>
        <taxon>Spermatophyta</taxon>
        <taxon>Magnoliopsida</taxon>
        <taxon>eudicotyledons</taxon>
        <taxon>Gunneridae</taxon>
        <taxon>Pentapetalae</taxon>
        <taxon>rosids</taxon>
        <taxon>fabids</taxon>
        <taxon>Rosales</taxon>
        <taxon>Rosaceae</taxon>
        <taxon>Amygdaloideae</taxon>
        <taxon>Amygdaleae</taxon>
        <taxon>Prunus</taxon>
    </lineage>
</organism>
<dbReference type="EMBL" id="CM007656">
    <property type="protein sequence ID" value="ONI03889.1"/>
    <property type="molecule type" value="Genomic_DNA"/>
</dbReference>
<evidence type="ECO:0000313" key="1">
    <source>
        <dbReference type="EMBL" id="ONI03889.1"/>
    </source>
</evidence>
<evidence type="ECO:0000313" key="2">
    <source>
        <dbReference type="Proteomes" id="UP000006882"/>
    </source>
</evidence>
<name>A0A251NX63_PRUPE</name>
<protein>
    <submittedName>
        <fullName evidence="1">Uncharacterized protein</fullName>
    </submittedName>
</protein>
<dbReference type="Proteomes" id="UP000006882">
    <property type="component" value="Chromosome G6"/>
</dbReference>
<accession>A0A251NX63</accession>
<keyword evidence="2" id="KW-1185">Reference proteome</keyword>
<dbReference type="Gramene" id="ONI03889">
    <property type="protein sequence ID" value="ONI03889"/>
    <property type="gene ID" value="PRUPE_6G288700"/>
</dbReference>
<reference evidence="1 2" key="1">
    <citation type="journal article" date="2013" name="Nat. Genet.">
        <title>The high-quality draft genome of peach (Prunus persica) identifies unique patterns of genetic diversity, domestication and genome evolution.</title>
        <authorList>
            <consortium name="International Peach Genome Initiative"/>
            <person name="Verde I."/>
            <person name="Abbott A.G."/>
            <person name="Scalabrin S."/>
            <person name="Jung S."/>
            <person name="Shu S."/>
            <person name="Marroni F."/>
            <person name="Zhebentyayeva T."/>
            <person name="Dettori M.T."/>
            <person name="Grimwood J."/>
            <person name="Cattonaro F."/>
            <person name="Zuccolo A."/>
            <person name="Rossini L."/>
            <person name="Jenkins J."/>
            <person name="Vendramin E."/>
            <person name="Meisel L.A."/>
            <person name="Decroocq V."/>
            <person name="Sosinski B."/>
            <person name="Prochnik S."/>
            <person name="Mitros T."/>
            <person name="Policriti A."/>
            <person name="Cipriani G."/>
            <person name="Dondini L."/>
            <person name="Ficklin S."/>
            <person name="Goodstein D.M."/>
            <person name="Xuan P."/>
            <person name="Del Fabbro C."/>
            <person name="Aramini V."/>
            <person name="Copetti D."/>
            <person name="Gonzalez S."/>
            <person name="Horner D.S."/>
            <person name="Falchi R."/>
            <person name="Lucas S."/>
            <person name="Mica E."/>
            <person name="Maldonado J."/>
            <person name="Lazzari B."/>
            <person name="Bielenberg D."/>
            <person name="Pirona R."/>
            <person name="Miculan M."/>
            <person name="Barakat A."/>
            <person name="Testolin R."/>
            <person name="Stella A."/>
            <person name="Tartarini S."/>
            <person name="Tonutti P."/>
            <person name="Arus P."/>
            <person name="Orellana A."/>
            <person name="Wells C."/>
            <person name="Main D."/>
            <person name="Vizzotto G."/>
            <person name="Silva H."/>
            <person name="Salamini F."/>
            <person name="Schmutz J."/>
            <person name="Morgante M."/>
            <person name="Rokhsar D.S."/>
        </authorList>
    </citation>
    <scope>NUCLEOTIDE SEQUENCE [LARGE SCALE GENOMIC DNA]</scope>
    <source>
        <strain evidence="2">cv. Nemared</strain>
    </source>
</reference>
<sequence length="120" mass="14050">MDPLHLGTQNRVLAFHQTPRQQHLATENLKNHSRTHFLKFDGRKFLTCSNYRDQLTRSNLMVENSFYSVLSCSRKLKRGKIFSSLGRKNLMQKTNWRRSHLQKNELEETGVAWVGGPLTH</sequence>